<keyword evidence="4 7" id="KW-0418">Kinase</keyword>
<protein>
    <recommendedName>
        <fullName evidence="7">Shikimate kinase</fullName>
        <shortName evidence="7">SK</shortName>
        <ecNumber evidence="7">2.7.1.71</ecNumber>
    </recommendedName>
</protein>
<comment type="subcellular location">
    <subcellularLocation>
        <location evidence="7">Cytoplasm</location>
    </subcellularLocation>
</comment>
<evidence type="ECO:0000256" key="4">
    <source>
        <dbReference type="ARBA" id="ARBA00022777"/>
    </source>
</evidence>
<dbReference type="PRINTS" id="PR01100">
    <property type="entry name" value="SHIKIMTKNASE"/>
</dbReference>
<evidence type="ECO:0000256" key="1">
    <source>
        <dbReference type="ARBA" id="ARBA00022605"/>
    </source>
</evidence>
<dbReference type="GO" id="GO:0008652">
    <property type="term" value="P:amino acid biosynthetic process"/>
    <property type="evidence" value="ECO:0007669"/>
    <property type="project" value="UniProtKB-KW"/>
</dbReference>
<feature type="binding site" evidence="7">
    <location>
        <position position="136"/>
    </location>
    <ligand>
        <name>substrate</name>
    </ligand>
</feature>
<keyword evidence="7" id="KW-0460">Magnesium</keyword>
<dbReference type="GO" id="GO:0000287">
    <property type="term" value="F:magnesium ion binding"/>
    <property type="evidence" value="ECO:0007669"/>
    <property type="project" value="UniProtKB-UniRule"/>
</dbReference>
<dbReference type="InterPro" id="IPR031322">
    <property type="entry name" value="Shikimate/glucono_kinase"/>
</dbReference>
<keyword evidence="2 7" id="KW-0808">Transferase</keyword>
<accession>A0A2I1I2Y3</accession>
<dbReference type="Gene3D" id="3.40.50.300">
    <property type="entry name" value="P-loop containing nucleotide triphosphate hydrolases"/>
    <property type="match status" value="1"/>
</dbReference>
<evidence type="ECO:0000256" key="7">
    <source>
        <dbReference type="HAMAP-Rule" id="MF_00109"/>
    </source>
</evidence>
<feature type="binding site" evidence="7">
    <location>
        <begin position="14"/>
        <end position="19"/>
    </location>
    <ligand>
        <name>ATP</name>
        <dbReference type="ChEBI" id="CHEBI:30616"/>
    </ligand>
</feature>
<reference evidence="8 9" key="1">
    <citation type="submission" date="2017-12" db="EMBL/GenBank/DDBJ databases">
        <title>Phylogenetic diversity of female urinary microbiome.</title>
        <authorList>
            <person name="Thomas-White K."/>
            <person name="Wolfe A.J."/>
        </authorList>
    </citation>
    <scope>NUCLEOTIDE SEQUENCE [LARGE SCALE GENOMIC DNA]</scope>
    <source>
        <strain evidence="8 9">UMB0018</strain>
    </source>
</reference>
<dbReference type="CDD" id="cd00464">
    <property type="entry name" value="SK"/>
    <property type="match status" value="1"/>
</dbReference>
<evidence type="ECO:0000256" key="5">
    <source>
        <dbReference type="ARBA" id="ARBA00022840"/>
    </source>
</evidence>
<comment type="similarity">
    <text evidence="7">Belongs to the shikimate kinase family.</text>
</comment>
<dbReference type="HAMAP" id="MF_00109">
    <property type="entry name" value="Shikimate_kinase"/>
    <property type="match status" value="1"/>
</dbReference>
<comment type="cofactor">
    <cofactor evidence="7">
        <name>Mg(2+)</name>
        <dbReference type="ChEBI" id="CHEBI:18420"/>
    </cofactor>
    <text evidence="7">Binds 1 Mg(2+) ion per subunit.</text>
</comment>
<dbReference type="GO" id="GO:0004765">
    <property type="term" value="F:shikimate kinase activity"/>
    <property type="evidence" value="ECO:0007669"/>
    <property type="project" value="UniProtKB-UniRule"/>
</dbReference>
<feature type="binding site" evidence="7">
    <location>
        <position position="118"/>
    </location>
    <ligand>
        <name>ATP</name>
        <dbReference type="ChEBI" id="CHEBI:30616"/>
    </ligand>
</feature>
<comment type="catalytic activity">
    <reaction evidence="7">
        <text>shikimate + ATP = 3-phosphoshikimate + ADP + H(+)</text>
        <dbReference type="Rhea" id="RHEA:13121"/>
        <dbReference type="ChEBI" id="CHEBI:15378"/>
        <dbReference type="ChEBI" id="CHEBI:30616"/>
        <dbReference type="ChEBI" id="CHEBI:36208"/>
        <dbReference type="ChEBI" id="CHEBI:145989"/>
        <dbReference type="ChEBI" id="CHEBI:456216"/>
        <dbReference type="EC" id="2.7.1.71"/>
    </reaction>
</comment>
<sequence>MSAQGPVVLVGLPGAGKSKVGRLLAERLGVDHIDTDALVVEREGRPIADIFATDGEAAFRVMETKAVAEALTHEAVVSLGGGAAATPAVRNLLSGRTVVYIDAPHDELVRRTASKTHRPLLAQDPSGTLARLRTEREPHYRSVATIVVESGPGPVDDVVTAIAQQLEHA</sequence>
<feature type="binding site" evidence="7">
    <location>
        <position position="36"/>
    </location>
    <ligand>
        <name>substrate</name>
    </ligand>
</feature>
<dbReference type="InterPro" id="IPR027417">
    <property type="entry name" value="P-loop_NTPase"/>
</dbReference>
<gene>
    <name evidence="7" type="primary">aroK</name>
    <name evidence="8" type="ORF">CYJ22_00895</name>
</gene>
<comment type="caution">
    <text evidence="7">Lacks conserved residue(s) required for the propagation of feature annotation.</text>
</comment>
<dbReference type="PANTHER" id="PTHR21087">
    <property type="entry name" value="SHIKIMATE KINASE"/>
    <property type="match status" value="1"/>
</dbReference>
<evidence type="ECO:0000256" key="6">
    <source>
        <dbReference type="ARBA" id="ARBA00023141"/>
    </source>
</evidence>
<dbReference type="UniPathway" id="UPA00053">
    <property type="reaction ID" value="UER00088"/>
</dbReference>
<dbReference type="RefSeq" id="WP_007589202.1">
    <property type="nucleotide sequence ID" value="NZ_PKKM01000001.1"/>
</dbReference>
<keyword evidence="1 7" id="KW-0028">Amino-acid biosynthesis</keyword>
<organism evidence="8 9">
    <name type="scientific">Schaalia odontolytica</name>
    <dbReference type="NCBI Taxonomy" id="1660"/>
    <lineage>
        <taxon>Bacteria</taxon>
        <taxon>Bacillati</taxon>
        <taxon>Actinomycetota</taxon>
        <taxon>Actinomycetes</taxon>
        <taxon>Actinomycetales</taxon>
        <taxon>Actinomycetaceae</taxon>
        <taxon>Schaalia</taxon>
    </lineage>
</organism>
<dbReference type="PANTHER" id="PTHR21087:SF16">
    <property type="entry name" value="SHIKIMATE KINASE 1, CHLOROPLASTIC"/>
    <property type="match status" value="1"/>
</dbReference>
<feature type="binding site" evidence="7">
    <location>
        <position position="81"/>
    </location>
    <ligand>
        <name>substrate</name>
    </ligand>
</feature>
<keyword evidence="6 7" id="KW-0057">Aromatic amino acid biosynthesis</keyword>
<keyword evidence="7" id="KW-0963">Cytoplasm</keyword>
<keyword evidence="7" id="KW-0479">Metal-binding</keyword>
<keyword evidence="3 7" id="KW-0547">Nucleotide-binding</keyword>
<dbReference type="Proteomes" id="UP000234198">
    <property type="component" value="Unassembled WGS sequence"/>
</dbReference>
<dbReference type="AlphaFoldDB" id="A0A2I1I2Y3"/>
<evidence type="ECO:0000313" key="9">
    <source>
        <dbReference type="Proteomes" id="UP000234198"/>
    </source>
</evidence>
<dbReference type="EC" id="2.7.1.71" evidence="7"/>
<dbReference type="GO" id="GO:0005829">
    <property type="term" value="C:cytosol"/>
    <property type="evidence" value="ECO:0007669"/>
    <property type="project" value="TreeGrafter"/>
</dbReference>
<evidence type="ECO:0000313" key="8">
    <source>
        <dbReference type="EMBL" id="PKY65480.1"/>
    </source>
</evidence>
<dbReference type="InterPro" id="IPR000623">
    <property type="entry name" value="Shikimate_kinase/TSH1"/>
</dbReference>
<dbReference type="Pfam" id="PF01202">
    <property type="entry name" value="SKI"/>
    <property type="match status" value="1"/>
</dbReference>
<comment type="pathway">
    <text evidence="7">Metabolic intermediate biosynthesis; chorismate biosynthesis; chorismate from D-erythrose 4-phosphate and phosphoenolpyruvate: step 5/7.</text>
</comment>
<dbReference type="GO" id="GO:0009423">
    <property type="term" value="P:chorismate biosynthetic process"/>
    <property type="evidence" value="ECO:0007669"/>
    <property type="project" value="UniProtKB-UniRule"/>
</dbReference>
<evidence type="ECO:0000256" key="3">
    <source>
        <dbReference type="ARBA" id="ARBA00022741"/>
    </source>
</evidence>
<comment type="function">
    <text evidence="7">Catalyzes the specific phosphorylation of the 3-hydroxyl group of shikimic acid using ATP as a cosubstrate.</text>
</comment>
<dbReference type="GO" id="GO:0009073">
    <property type="term" value="P:aromatic amino acid family biosynthetic process"/>
    <property type="evidence" value="ECO:0007669"/>
    <property type="project" value="UniProtKB-KW"/>
</dbReference>
<evidence type="ECO:0000256" key="2">
    <source>
        <dbReference type="ARBA" id="ARBA00022679"/>
    </source>
</evidence>
<feature type="binding site" evidence="7">
    <location>
        <position position="18"/>
    </location>
    <ligand>
        <name>Mg(2+)</name>
        <dbReference type="ChEBI" id="CHEBI:18420"/>
    </ligand>
</feature>
<proteinExistence type="inferred from homology"/>
<dbReference type="SUPFAM" id="SSF52540">
    <property type="entry name" value="P-loop containing nucleoside triphosphate hydrolases"/>
    <property type="match status" value="1"/>
</dbReference>
<dbReference type="GO" id="GO:0005524">
    <property type="term" value="F:ATP binding"/>
    <property type="evidence" value="ECO:0007669"/>
    <property type="project" value="UniProtKB-UniRule"/>
</dbReference>
<comment type="caution">
    <text evidence="8">The sequence shown here is derived from an EMBL/GenBank/DDBJ whole genome shotgun (WGS) entry which is preliminary data.</text>
</comment>
<comment type="subunit">
    <text evidence="7">Monomer.</text>
</comment>
<keyword evidence="5 7" id="KW-0067">ATP-binding</keyword>
<name>A0A2I1I2Y3_9ACTO</name>
<dbReference type="EMBL" id="PKKM01000001">
    <property type="protein sequence ID" value="PKY65480.1"/>
    <property type="molecule type" value="Genomic_DNA"/>
</dbReference>
<feature type="binding site" evidence="7">
    <location>
        <position position="60"/>
    </location>
    <ligand>
        <name>substrate</name>
    </ligand>
</feature>